<comment type="caution">
    <text evidence="3">Lacks conserved residue(s) required for the propagation of feature annotation.</text>
</comment>
<dbReference type="GO" id="GO:0005576">
    <property type="term" value="C:extracellular region"/>
    <property type="evidence" value="ECO:0007669"/>
    <property type="project" value="TreeGrafter"/>
</dbReference>
<comment type="caution">
    <text evidence="7">The sequence shown here is derived from an EMBL/GenBank/DDBJ whole genome shotgun (WGS) entry which is preliminary data.</text>
</comment>
<feature type="disulfide bond" evidence="3">
    <location>
        <begin position="321"/>
        <end position="333"/>
    </location>
</feature>
<keyword evidence="7" id="KW-0378">Hydrolase</keyword>
<evidence type="ECO:0000256" key="3">
    <source>
        <dbReference type="PROSITE-ProRule" id="PRU00261"/>
    </source>
</evidence>
<name>A0AA39YSB9_9PEZI</name>
<dbReference type="InterPro" id="IPR018371">
    <property type="entry name" value="Chitin-binding_1_CS"/>
</dbReference>
<dbReference type="GO" id="GO:0008843">
    <property type="term" value="F:endochitinase activity"/>
    <property type="evidence" value="ECO:0007669"/>
    <property type="project" value="UniProtKB-EC"/>
</dbReference>
<sequence length="435" mass="47095">MMRSLILACLAVTASAAAHAQKARYIFYFDQYHTTILPNKTVTAGITHVITAFANSSLFTTDPVGEYVPFMDLALVRALFDPGTKVCMAIGGWGDTAGFSVGAANDTSRKLFAKNVATTVKKLGYDCVDVDWEYPGGNGNDYKQTPNSGKVFEIQTYPLLLAEIKKAIKCHSHELSIAVPGREADFIAYTAEQVPKIDKIVDFVNVMSYDLMNRRDNKTTHHTSLKGSLAAIEKYIELGFTPSKLNLGFAMYAKWFTTVPGQNCTEPIGCPTVALENPDGTDPGKSGALTLEAGNIAPAPPPATLKGTTDGTCGYGTGLRCLATDCCSQYGHCGNGNDYCGATCQPGYGRCDGFTVKGSFSKALANSQYDSDNGGQWYWDSDGIFWTWDTPEIIAKKFDEIVKPKELGGVFAWSLGEDSYDWSNFLALQAGVKRL</sequence>
<dbReference type="SMART" id="SM00636">
    <property type="entry name" value="Glyco_18"/>
    <property type="match status" value="1"/>
</dbReference>
<dbReference type="GO" id="GO:0006032">
    <property type="term" value="P:chitin catabolic process"/>
    <property type="evidence" value="ECO:0007669"/>
    <property type="project" value="TreeGrafter"/>
</dbReference>
<dbReference type="Gene3D" id="3.30.60.10">
    <property type="entry name" value="Endochitinase-like"/>
    <property type="match status" value="1"/>
</dbReference>
<feature type="domain" description="Chitin-binding type-1" evidence="5">
    <location>
        <begin position="310"/>
        <end position="353"/>
    </location>
</feature>
<dbReference type="EMBL" id="JAULSV010000001">
    <property type="protein sequence ID" value="KAK0657071.1"/>
    <property type="molecule type" value="Genomic_DNA"/>
</dbReference>
<keyword evidence="2 3" id="KW-0147">Chitin-binding</keyword>
<dbReference type="Proteomes" id="UP001174936">
    <property type="component" value="Unassembled WGS sequence"/>
</dbReference>
<dbReference type="InterPro" id="IPR017853">
    <property type="entry name" value="GH"/>
</dbReference>
<gene>
    <name evidence="7" type="ORF">B0T16DRAFT_400840</name>
</gene>
<keyword evidence="8" id="KW-1185">Reference proteome</keyword>
<dbReference type="AlphaFoldDB" id="A0AA39YSB9"/>
<dbReference type="PANTHER" id="PTHR11177">
    <property type="entry name" value="CHITINASE"/>
    <property type="match status" value="1"/>
</dbReference>
<accession>A0AA39YSB9</accession>
<dbReference type="SUPFAM" id="SSF57016">
    <property type="entry name" value="Plant lectins/antimicrobial peptides"/>
    <property type="match status" value="1"/>
</dbReference>
<reference evidence="7" key="1">
    <citation type="submission" date="2023-06" db="EMBL/GenBank/DDBJ databases">
        <title>Genome-scale phylogeny and comparative genomics of the fungal order Sordariales.</title>
        <authorList>
            <consortium name="Lawrence Berkeley National Laboratory"/>
            <person name="Hensen N."/>
            <person name="Bonometti L."/>
            <person name="Westerberg I."/>
            <person name="Brannstrom I.O."/>
            <person name="Guillou S."/>
            <person name="Cros-Aarteil S."/>
            <person name="Calhoun S."/>
            <person name="Haridas S."/>
            <person name="Kuo A."/>
            <person name="Mondo S."/>
            <person name="Pangilinan J."/>
            <person name="Riley R."/>
            <person name="Labutti K."/>
            <person name="Andreopoulos B."/>
            <person name="Lipzen A."/>
            <person name="Chen C."/>
            <person name="Yanf M."/>
            <person name="Daum C."/>
            <person name="Ng V."/>
            <person name="Clum A."/>
            <person name="Steindorff A."/>
            <person name="Ohm R."/>
            <person name="Martin F."/>
            <person name="Silar P."/>
            <person name="Natvig D."/>
            <person name="Lalanne C."/>
            <person name="Gautier V."/>
            <person name="Ament-Velasquez S.L."/>
            <person name="Kruys A."/>
            <person name="Hutchinson M.I."/>
            <person name="Powell A.J."/>
            <person name="Barry K."/>
            <person name="Miller A.N."/>
            <person name="Grigoriev I.V."/>
            <person name="Debuchy R."/>
            <person name="Gladieux P."/>
            <person name="Thoren M.H."/>
            <person name="Johannesson H."/>
        </authorList>
    </citation>
    <scope>NUCLEOTIDE SEQUENCE</scope>
    <source>
        <strain evidence="7">SMH2532-1</strain>
    </source>
</reference>
<dbReference type="CDD" id="cd11618">
    <property type="entry name" value="ChtBD1_1"/>
    <property type="match status" value="1"/>
</dbReference>
<dbReference type="PROSITE" id="PS00026">
    <property type="entry name" value="CHIT_BIND_I_1"/>
    <property type="match status" value="1"/>
</dbReference>
<dbReference type="InterPro" id="IPR001002">
    <property type="entry name" value="Chitin-bd_1"/>
</dbReference>
<proteinExistence type="predicted"/>
<dbReference type="PROSITE" id="PS50941">
    <property type="entry name" value="CHIT_BIND_I_2"/>
    <property type="match status" value="1"/>
</dbReference>
<dbReference type="SMART" id="SM00270">
    <property type="entry name" value="ChtBD1"/>
    <property type="match status" value="1"/>
</dbReference>
<dbReference type="InterPro" id="IPR050314">
    <property type="entry name" value="Glycosyl_Hydrlase_18"/>
</dbReference>
<feature type="domain" description="GH18" evidence="6">
    <location>
        <begin position="23"/>
        <end position="435"/>
    </location>
</feature>
<dbReference type="GO" id="GO:0008061">
    <property type="term" value="F:chitin binding"/>
    <property type="evidence" value="ECO:0007669"/>
    <property type="project" value="UniProtKB-UniRule"/>
</dbReference>
<dbReference type="InterPro" id="IPR001223">
    <property type="entry name" value="Glyco_hydro18_cat"/>
</dbReference>
<evidence type="ECO:0000313" key="7">
    <source>
        <dbReference type="EMBL" id="KAK0657071.1"/>
    </source>
</evidence>
<dbReference type="SUPFAM" id="SSF51445">
    <property type="entry name" value="(Trans)glycosidases"/>
    <property type="match status" value="1"/>
</dbReference>
<evidence type="ECO:0000259" key="5">
    <source>
        <dbReference type="PROSITE" id="PS50941"/>
    </source>
</evidence>
<dbReference type="PANTHER" id="PTHR11177:SF337">
    <property type="entry name" value="CHITINASE"/>
    <property type="match status" value="1"/>
</dbReference>
<keyword evidence="3" id="KW-1015">Disulfide bond</keyword>
<evidence type="ECO:0000259" key="6">
    <source>
        <dbReference type="PROSITE" id="PS51910"/>
    </source>
</evidence>
<feature type="disulfide bond" evidence="3">
    <location>
        <begin position="326"/>
        <end position="340"/>
    </location>
</feature>
<evidence type="ECO:0000256" key="4">
    <source>
        <dbReference type="SAM" id="SignalP"/>
    </source>
</evidence>
<organism evidence="7 8">
    <name type="scientific">Cercophora newfieldiana</name>
    <dbReference type="NCBI Taxonomy" id="92897"/>
    <lineage>
        <taxon>Eukaryota</taxon>
        <taxon>Fungi</taxon>
        <taxon>Dikarya</taxon>
        <taxon>Ascomycota</taxon>
        <taxon>Pezizomycotina</taxon>
        <taxon>Sordariomycetes</taxon>
        <taxon>Sordariomycetidae</taxon>
        <taxon>Sordariales</taxon>
        <taxon>Lasiosphaeriaceae</taxon>
        <taxon>Cercophora</taxon>
    </lineage>
</organism>
<evidence type="ECO:0000313" key="8">
    <source>
        <dbReference type="Proteomes" id="UP001174936"/>
    </source>
</evidence>
<dbReference type="InterPro" id="IPR036861">
    <property type="entry name" value="Endochitinase-like_sf"/>
</dbReference>
<dbReference type="Gene3D" id="3.20.20.80">
    <property type="entry name" value="Glycosidases"/>
    <property type="match status" value="1"/>
</dbReference>
<evidence type="ECO:0000256" key="1">
    <source>
        <dbReference type="ARBA" id="ARBA00012729"/>
    </source>
</evidence>
<dbReference type="PROSITE" id="PS51910">
    <property type="entry name" value="GH18_2"/>
    <property type="match status" value="1"/>
</dbReference>
<dbReference type="GO" id="GO:0005975">
    <property type="term" value="P:carbohydrate metabolic process"/>
    <property type="evidence" value="ECO:0007669"/>
    <property type="project" value="InterPro"/>
</dbReference>
<dbReference type="InterPro" id="IPR011583">
    <property type="entry name" value="Chitinase_II/V-like_cat"/>
</dbReference>
<feature type="chain" id="PRO_5041323034" description="chitinase" evidence="4">
    <location>
        <begin position="17"/>
        <end position="435"/>
    </location>
</feature>
<dbReference type="EC" id="3.2.1.14" evidence="1"/>
<dbReference type="Pfam" id="PF00704">
    <property type="entry name" value="Glyco_hydro_18"/>
    <property type="match status" value="1"/>
</dbReference>
<feature type="signal peptide" evidence="4">
    <location>
        <begin position="1"/>
        <end position="16"/>
    </location>
</feature>
<keyword evidence="4" id="KW-0732">Signal</keyword>
<evidence type="ECO:0000256" key="2">
    <source>
        <dbReference type="ARBA" id="ARBA00022669"/>
    </source>
</evidence>
<protein>
    <recommendedName>
        <fullName evidence="1">chitinase</fullName>
        <ecNumber evidence="1">3.2.1.14</ecNumber>
    </recommendedName>
</protein>